<keyword evidence="2" id="KW-0479">Metal-binding</keyword>
<dbReference type="GO" id="GO:0005975">
    <property type="term" value="P:carbohydrate metabolic process"/>
    <property type="evidence" value="ECO:0007669"/>
    <property type="project" value="InterPro"/>
</dbReference>
<dbReference type="GO" id="GO:0019213">
    <property type="term" value="F:deacetylase activity"/>
    <property type="evidence" value="ECO:0007669"/>
    <property type="project" value="TreeGrafter"/>
</dbReference>
<evidence type="ECO:0000256" key="2">
    <source>
        <dbReference type="ARBA" id="ARBA00022723"/>
    </source>
</evidence>
<comment type="caution">
    <text evidence="6">The sequence shown here is derived from an EMBL/GenBank/DDBJ whole genome shotgun (WGS) entry which is preliminary data.</text>
</comment>
<dbReference type="Proteomes" id="UP000324159">
    <property type="component" value="Unassembled WGS sequence"/>
</dbReference>
<dbReference type="Pfam" id="PF04794">
    <property type="entry name" value="YdjC"/>
    <property type="match status" value="1"/>
</dbReference>
<evidence type="ECO:0000256" key="4">
    <source>
        <dbReference type="ARBA" id="ARBA00022842"/>
    </source>
</evidence>
<evidence type="ECO:0000313" key="6">
    <source>
        <dbReference type="EMBL" id="TYO99009.1"/>
    </source>
</evidence>
<dbReference type="GO" id="GO:0016787">
    <property type="term" value="F:hydrolase activity"/>
    <property type="evidence" value="ECO:0007669"/>
    <property type="project" value="UniProtKB-KW"/>
</dbReference>
<evidence type="ECO:0000256" key="3">
    <source>
        <dbReference type="ARBA" id="ARBA00022801"/>
    </source>
</evidence>
<dbReference type="InterPro" id="IPR011330">
    <property type="entry name" value="Glyco_hydro/deAcase_b/a-brl"/>
</dbReference>
<gene>
    <name evidence="6" type="ORF">EDC39_104133</name>
</gene>
<dbReference type="GO" id="GO:0046872">
    <property type="term" value="F:metal ion binding"/>
    <property type="evidence" value="ECO:0007669"/>
    <property type="project" value="UniProtKB-KW"/>
</dbReference>
<proteinExistence type="predicted"/>
<dbReference type="InterPro" id="IPR006879">
    <property type="entry name" value="YdjC-like"/>
</dbReference>
<dbReference type="SUPFAM" id="SSF88713">
    <property type="entry name" value="Glycoside hydrolase/deacetylase"/>
    <property type="match status" value="1"/>
</dbReference>
<accession>A0A5D3WNS1</accession>
<name>A0A5D3WNS1_9BACT</name>
<dbReference type="AlphaFoldDB" id="A0A5D3WNS1"/>
<protein>
    <submittedName>
        <fullName evidence="6">Putative glycoside hydrolase/deacetylase ChbG (UPF0249 family)</fullName>
    </submittedName>
</protein>
<sequence length="275" mass="30560">MPRLIVNADDFGAGFGTDRGILHAFTHGIVTSASLLVNAPHAKEAVRMALDAGLPLGVHLNLADGFALSGPISGLTRANGAFPGKRDLRQILQTVPDLRAIRRELAAQIDRALELGVRPDHLDTHQHFFLFPQMTELVLDLADTYRIPAVRLPLPVEDPAADPDGELGEEMRLYRRLGPKAARAIRAREKRSPRGLFGMPALDRLDEAVLGRIVDRIPDGDWELMVHPGYRDLDNPFGGEERQLELQALLSRRIRDRLQQRNIRLITFGDLTCTC</sequence>
<keyword evidence="3 6" id="KW-0378">Hydrolase</keyword>
<dbReference type="EMBL" id="VNIB01000004">
    <property type="protein sequence ID" value="TYO99009.1"/>
    <property type="molecule type" value="Genomic_DNA"/>
</dbReference>
<evidence type="ECO:0000256" key="5">
    <source>
        <dbReference type="ARBA" id="ARBA00023277"/>
    </source>
</evidence>
<dbReference type="OrthoDB" id="9774177at2"/>
<keyword evidence="5" id="KW-0119">Carbohydrate metabolism</keyword>
<dbReference type="PANTHER" id="PTHR31609">
    <property type="entry name" value="YDJC DEACETYLASE FAMILY MEMBER"/>
    <property type="match status" value="1"/>
</dbReference>
<organism evidence="6 7">
    <name type="scientific">Geothermobacter ehrlichii</name>
    <dbReference type="NCBI Taxonomy" id="213224"/>
    <lineage>
        <taxon>Bacteria</taxon>
        <taxon>Pseudomonadati</taxon>
        <taxon>Thermodesulfobacteriota</taxon>
        <taxon>Desulfuromonadia</taxon>
        <taxon>Desulfuromonadales</taxon>
        <taxon>Geothermobacteraceae</taxon>
        <taxon>Geothermobacter</taxon>
    </lineage>
</organism>
<reference evidence="6 7" key="1">
    <citation type="submission" date="2019-07" db="EMBL/GenBank/DDBJ databases">
        <title>Genomic Encyclopedia of Type Strains, Phase IV (KMG-IV): sequencing the most valuable type-strain genomes for metagenomic binning, comparative biology and taxonomic classification.</title>
        <authorList>
            <person name="Goeker M."/>
        </authorList>
    </citation>
    <scope>NUCLEOTIDE SEQUENCE [LARGE SCALE GENOMIC DNA]</scope>
    <source>
        <strain evidence="6 7">SS015</strain>
    </source>
</reference>
<keyword evidence="4" id="KW-0460">Magnesium</keyword>
<keyword evidence="7" id="KW-1185">Reference proteome</keyword>
<evidence type="ECO:0000313" key="7">
    <source>
        <dbReference type="Proteomes" id="UP000324159"/>
    </source>
</evidence>
<evidence type="ECO:0000256" key="1">
    <source>
        <dbReference type="ARBA" id="ARBA00001946"/>
    </source>
</evidence>
<dbReference type="Gene3D" id="3.20.20.370">
    <property type="entry name" value="Glycoside hydrolase/deacetylase"/>
    <property type="match status" value="1"/>
</dbReference>
<dbReference type="PANTHER" id="PTHR31609:SF1">
    <property type="entry name" value="CARBOHYDRATE DEACETYLASE"/>
    <property type="match status" value="1"/>
</dbReference>
<dbReference type="RefSeq" id="WP_148895473.1">
    <property type="nucleotide sequence ID" value="NZ_VNIB01000004.1"/>
</dbReference>
<comment type="cofactor">
    <cofactor evidence="1">
        <name>Mg(2+)</name>
        <dbReference type="ChEBI" id="CHEBI:18420"/>
    </cofactor>
</comment>